<dbReference type="Proteomes" id="UP000251960">
    <property type="component" value="Chromosome 3"/>
</dbReference>
<gene>
    <name evidence="3" type="ORF">Zm00014a_007284</name>
</gene>
<dbReference type="InterPro" id="IPR007015">
    <property type="entry name" value="DNA_pol_V/MYBBP1A"/>
</dbReference>
<evidence type="ECO:0000313" key="3">
    <source>
        <dbReference type="EMBL" id="PWZ33118.1"/>
    </source>
</evidence>
<evidence type="ECO:0000256" key="1">
    <source>
        <dbReference type="ARBA" id="ARBA00004123"/>
    </source>
</evidence>
<dbReference type="EMBL" id="NCVQ01000004">
    <property type="protein sequence ID" value="PWZ33118.1"/>
    <property type="molecule type" value="Genomic_DNA"/>
</dbReference>
<dbReference type="ExpressionAtlas" id="A0A3L6FJV5">
    <property type="expression patterns" value="baseline"/>
</dbReference>
<dbReference type="AlphaFoldDB" id="A0A3L6FJV5"/>
<dbReference type="GO" id="GO:0006355">
    <property type="term" value="P:regulation of DNA-templated transcription"/>
    <property type="evidence" value="ECO:0007669"/>
    <property type="project" value="InterPro"/>
</dbReference>
<comment type="caution">
    <text evidence="3">The sequence shown here is derived from an EMBL/GenBank/DDBJ whole genome shotgun (WGS) entry which is preliminary data.</text>
</comment>
<organism evidence="3 4">
    <name type="scientific">Zea mays</name>
    <name type="common">Maize</name>
    <dbReference type="NCBI Taxonomy" id="4577"/>
    <lineage>
        <taxon>Eukaryota</taxon>
        <taxon>Viridiplantae</taxon>
        <taxon>Streptophyta</taxon>
        <taxon>Embryophyta</taxon>
        <taxon>Tracheophyta</taxon>
        <taxon>Spermatophyta</taxon>
        <taxon>Magnoliopsida</taxon>
        <taxon>Liliopsida</taxon>
        <taxon>Poales</taxon>
        <taxon>Poaceae</taxon>
        <taxon>PACMAD clade</taxon>
        <taxon>Panicoideae</taxon>
        <taxon>Andropogonodae</taxon>
        <taxon>Andropogoneae</taxon>
        <taxon>Tripsacinae</taxon>
        <taxon>Zea</taxon>
    </lineage>
</organism>
<comment type="subcellular location">
    <subcellularLocation>
        <location evidence="1">Nucleus</location>
    </subcellularLocation>
</comment>
<name>A0A3L6FJV5_MAIZE</name>
<evidence type="ECO:0000256" key="2">
    <source>
        <dbReference type="ARBA" id="ARBA00023242"/>
    </source>
</evidence>
<keyword evidence="2" id="KW-0539">Nucleus</keyword>
<dbReference type="GO" id="GO:0003677">
    <property type="term" value="F:DNA binding"/>
    <property type="evidence" value="ECO:0007669"/>
    <property type="project" value="InterPro"/>
</dbReference>
<accession>A0A3L6FJV5</accession>
<proteinExistence type="predicted"/>
<dbReference type="PANTHER" id="PTHR13213">
    <property type="entry name" value="MYB-BINDING PROTEIN 1A FAMILY MEMBER"/>
    <property type="match status" value="1"/>
</dbReference>
<evidence type="ECO:0000313" key="4">
    <source>
        <dbReference type="Proteomes" id="UP000251960"/>
    </source>
</evidence>
<dbReference type="PANTHER" id="PTHR13213:SF2">
    <property type="entry name" value="MYB-BINDING PROTEIN 1A"/>
    <property type="match status" value="1"/>
</dbReference>
<reference evidence="3 4" key="1">
    <citation type="journal article" date="2018" name="Nat. Genet.">
        <title>Extensive intraspecific gene order and gene structural variations between Mo17 and other maize genomes.</title>
        <authorList>
            <person name="Sun S."/>
            <person name="Zhou Y."/>
            <person name="Chen J."/>
            <person name="Shi J."/>
            <person name="Zhao H."/>
            <person name="Zhao H."/>
            <person name="Song W."/>
            <person name="Zhang M."/>
            <person name="Cui Y."/>
            <person name="Dong X."/>
            <person name="Liu H."/>
            <person name="Ma X."/>
            <person name="Jiao Y."/>
            <person name="Wang B."/>
            <person name="Wei X."/>
            <person name="Stein J.C."/>
            <person name="Glaubitz J.C."/>
            <person name="Lu F."/>
            <person name="Yu G."/>
            <person name="Liang C."/>
            <person name="Fengler K."/>
            <person name="Li B."/>
            <person name="Rafalski A."/>
            <person name="Schnable P.S."/>
            <person name="Ware D.H."/>
            <person name="Buckler E.S."/>
            <person name="Lai J."/>
        </authorList>
    </citation>
    <scope>NUCLEOTIDE SEQUENCE [LARGE SCALE GENOMIC DNA]</scope>
    <source>
        <strain evidence="4">cv. Missouri 17</strain>
        <tissue evidence="3">Seedling</tissue>
    </source>
</reference>
<dbReference type="GO" id="GO:0005730">
    <property type="term" value="C:nucleolus"/>
    <property type="evidence" value="ECO:0007669"/>
    <property type="project" value="InterPro"/>
</dbReference>
<sequence length="193" mass="20864">MAEAVASAGRLAMDSSTSVSPNQVIRALTRASSIRSVGRGPKFAALSCAAPLGGSRGFETVGVGLVTWVAQFGGTGSRQRGKSNGWAHHNMAITEFFLDGFPDSNRLLKILGDFKEVKTGPGLESTWMHAMRYLLIQLLLQVLLHPDEYWEATFDVAICCKKSFPVIAQGDNSCAQEFVEHGIHGLHQGHSKH</sequence>
<protein>
    <submittedName>
        <fullName evidence="3">Uncharacterized protein</fullName>
    </submittedName>
</protein>